<dbReference type="WBParaSite" id="EVEC_0000881601-mRNA-1">
    <property type="protein sequence ID" value="EVEC_0000881601-mRNA-1"/>
    <property type="gene ID" value="EVEC_0000881601"/>
</dbReference>
<feature type="transmembrane region" description="Helical" evidence="3">
    <location>
        <begin position="12"/>
        <end position="36"/>
    </location>
</feature>
<dbReference type="InterPro" id="IPR002486">
    <property type="entry name" value="Col_cuticle_N"/>
</dbReference>
<keyword evidence="6" id="KW-1185">Reference proteome</keyword>
<evidence type="ECO:0000256" key="2">
    <source>
        <dbReference type="SAM" id="MobiDB-lite"/>
    </source>
</evidence>
<dbReference type="PANTHER" id="PTHR24637:SF380">
    <property type="entry name" value="COL_CUTICLE_N DOMAIN-CONTAINING PROTEIN"/>
    <property type="match status" value="1"/>
</dbReference>
<proteinExistence type="predicted"/>
<dbReference type="Pfam" id="PF01484">
    <property type="entry name" value="Col_cuticle_N"/>
    <property type="match status" value="1"/>
</dbReference>
<dbReference type="OrthoDB" id="5920520at2759"/>
<dbReference type="GO" id="GO:0042302">
    <property type="term" value="F:structural constituent of cuticle"/>
    <property type="evidence" value="ECO:0007669"/>
    <property type="project" value="InterPro"/>
</dbReference>
<sequence length="154" mass="16359">METSVRIKAFRFVAYSAVTFSVVSVISICITLPMVYNFIANVKGKMYSDIKDCKVTVRDIWTDVQGLRNVETMRNRTTREAYSYREGPPSMQHSTGVSSGVNSAFNIGFGSSSGLSGGAGCNCRCTPGQPGRTGVAGKPGRPGRPGSPGQPGLP</sequence>
<name>A0A0N4VDV6_ENTVE</name>
<reference evidence="5 6" key="2">
    <citation type="submission" date="2018-10" db="EMBL/GenBank/DDBJ databases">
        <authorList>
            <consortium name="Pathogen Informatics"/>
        </authorList>
    </citation>
    <scope>NUCLEOTIDE SEQUENCE [LARGE SCALE GENOMIC DNA]</scope>
</reference>
<evidence type="ECO:0000256" key="3">
    <source>
        <dbReference type="SAM" id="Phobius"/>
    </source>
</evidence>
<keyword evidence="1" id="KW-0677">Repeat</keyword>
<accession>A0A0N4VDV6</accession>
<dbReference type="STRING" id="51028.A0A0N4VDV6"/>
<feature type="region of interest" description="Disordered" evidence="2">
    <location>
        <begin position="128"/>
        <end position="154"/>
    </location>
</feature>
<organism evidence="7">
    <name type="scientific">Enterobius vermicularis</name>
    <name type="common">Human pinworm</name>
    <dbReference type="NCBI Taxonomy" id="51028"/>
    <lineage>
        <taxon>Eukaryota</taxon>
        <taxon>Metazoa</taxon>
        <taxon>Ecdysozoa</taxon>
        <taxon>Nematoda</taxon>
        <taxon>Chromadorea</taxon>
        <taxon>Rhabditida</taxon>
        <taxon>Spirurina</taxon>
        <taxon>Oxyuridomorpha</taxon>
        <taxon>Oxyuroidea</taxon>
        <taxon>Oxyuridae</taxon>
        <taxon>Enterobius</taxon>
    </lineage>
</organism>
<keyword evidence="3" id="KW-1133">Transmembrane helix</keyword>
<protein>
    <submittedName>
        <fullName evidence="7">Col_cuticle_N domain-containing protein</fullName>
    </submittedName>
</protein>
<dbReference type="AlphaFoldDB" id="A0A0N4VDV6"/>
<evidence type="ECO:0000313" key="7">
    <source>
        <dbReference type="WBParaSite" id="EVEC_0000881601-mRNA-1"/>
    </source>
</evidence>
<dbReference type="EMBL" id="UXUI01009353">
    <property type="protein sequence ID" value="VDD93535.1"/>
    <property type="molecule type" value="Genomic_DNA"/>
</dbReference>
<gene>
    <name evidence="5" type="ORF">EVEC_LOCUS8286</name>
</gene>
<dbReference type="PANTHER" id="PTHR24637">
    <property type="entry name" value="COLLAGEN"/>
    <property type="match status" value="1"/>
</dbReference>
<keyword evidence="3" id="KW-0472">Membrane</keyword>
<evidence type="ECO:0000313" key="6">
    <source>
        <dbReference type="Proteomes" id="UP000274131"/>
    </source>
</evidence>
<evidence type="ECO:0000259" key="4">
    <source>
        <dbReference type="SMART" id="SM01088"/>
    </source>
</evidence>
<keyword evidence="3" id="KW-0812">Transmembrane</keyword>
<evidence type="ECO:0000313" key="5">
    <source>
        <dbReference type="EMBL" id="VDD93535.1"/>
    </source>
</evidence>
<dbReference type="SMART" id="SM01088">
    <property type="entry name" value="Col_cuticle_N"/>
    <property type="match status" value="1"/>
</dbReference>
<reference evidence="7" key="1">
    <citation type="submission" date="2017-02" db="UniProtKB">
        <authorList>
            <consortium name="WormBaseParasite"/>
        </authorList>
    </citation>
    <scope>IDENTIFICATION</scope>
</reference>
<evidence type="ECO:0000256" key="1">
    <source>
        <dbReference type="ARBA" id="ARBA00022737"/>
    </source>
</evidence>
<feature type="domain" description="Nematode cuticle collagen N-terminal" evidence="4">
    <location>
        <begin position="12"/>
        <end position="64"/>
    </location>
</feature>
<dbReference type="Proteomes" id="UP000274131">
    <property type="component" value="Unassembled WGS sequence"/>
</dbReference>